<name>A0A5C4MGN3_9ACTN</name>
<accession>A0A5C4MGN3</accession>
<evidence type="ECO:0000256" key="1">
    <source>
        <dbReference type="SAM" id="MobiDB-lite"/>
    </source>
</evidence>
<sequence>MRSTSGEGRDEERTTPESERSEKRSVIAMRGELDPPGVPAELVAVFRPHLPALVERITTRVQDDIPEFAGPANGRRHKLIATAVSGAIRQFVEITLGRSRRSTRVDDLFRQMGYGEAAAGHDLTAIQNALKLGTREAWDEMRLLASQQGLSAAVLGELGDTLFAYIDHLADQITVGYNAARTARERDINVVRGRLLAALVRRAPSDEIETLAMNAAWPLPAGVVVFGADARGDVVIPNLGESKPSVLGRSDLQPALFVCSQDEADDVVAHIRSIAPGVRLARSWPVAVDEIPDARRWTVRALKLADLDVIPNQAVLDCEQHRTQIWLHSEPALRRRMTQELLRPLLAETPNSREILSETLLDWLQTRDSAPAIASRLGVHAQTVRYRWKRINELFGEALHDPEFVVQLTLVLKASVPLWVAGDQSDFERYLSEESS</sequence>
<dbReference type="InterPro" id="IPR058663">
    <property type="entry name" value="PucR-like_N"/>
</dbReference>
<dbReference type="PANTHER" id="PTHR33744">
    <property type="entry name" value="CARBOHYDRATE DIACID REGULATOR"/>
    <property type="match status" value="1"/>
</dbReference>
<protein>
    <submittedName>
        <fullName evidence="4">Uncharacterized protein</fullName>
    </submittedName>
</protein>
<dbReference type="AlphaFoldDB" id="A0A5C4MGN3"/>
<evidence type="ECO:0000313" key="4">
    <source>
        <dbReference type="EMBL" id="TNC42497.1"/>
    </source>
</evidence>
<dbReference type="EMBL" id="VDFR01000095">
    <property type="protein sequence ID" value="TNC42497.1"/>
    <property type="molecule type" value="Genomic_DNA"/>
</dbReference>
<feature type="region of interest" description="Disordered" evidence="1">
    <location>
        <begin position="1"/>
        <end position="33"/>
    </location>
</feature>
<feature type="domain" description="PucR C-terminal helix-turn-helix" evidence="2">
    <location>
        <begin position="356"/>
        <end position="414"/>
    </location>
</feature>
<comment type="caution">
    <text evidence="4">The sequence shown here is derived from an EMBL/GenBank/DDBJ whole genome shotgun (WGS) entry which is preliminary data.</text>
</comment>
<dbReference type="Gene3D" id="1.10.10.2840">
    <property type="entry name" value="PucR C-terminal helix-turn-helix domain"/>
    <property type="match status" value="1"/>
</dbReference>
<dbReference type="PANTHER" id="PTHR33744:SF1">
    <property type="entry name" value="DNA-BINDING TRANSCRIPTIONAL ACTIVATOR ADER"/>
    <property type="match status" value="1"/>
</dbReference>
<dbReference type="OrthoDB" id="5243741at2"/>
<dbReference type="Pfam" id="PF25906">
    <property type="entry name" value="PucR-like_N"/>
    <property type="match status" value="1"/>
</dbReference>
<evidence type="ECO:0000259" key="2">
    <source>
        <dbReference type="Pfam" id="PF13556"/>
    </source>
</evidence>
<dbReference type="Pfam" id="PF13556">
    <property type="entry name" value="HTH_30"/>
    <property type="match status" value="1"/>
</dbReference>
<dbReference type="InterPro" id="IPR025736">
    <property type="entry name" value="PucR_C-HTH_dom"/>
</dbReference>
<evidence type="ECO:0000313" key="5">
    <source>
        <dbReference type="Proteomes" id="UP000306740"/>
    </source>
</evidence>
<feature type="compositionally biased region" description="Basic and acidic residues" evidence="1">
    <location>
        <begin position="7"/>
        <end position="25"/>
    </location>
</feature>
<reference evidence="4 5" key="1">
    <citation type="submission" date="2019-05" db="EMBL/GenBank/DDBJ databases">
        <title>Mumia sp. nov., isolated from the intestinal contents of plateau pika (Ochotona curzoniae) in the Qinghai-Tibet plateau of China.</title>
        <authorList>
            <person name="Tian Z."/>
        </authorList>
    </citation>
    <scope>NUCLEOTIDE SEQUENCE [LARGE SCALE GENOMIC DNA]</scope>
    <source>
        <strain evidence="5">527</strain>
    </source>
</reference>
<dbReference type="InterPro" id="IPR042070">
    <property type="entry name" value="PucR_C-HTH_sf"/>
</dbReference>
<dbReference type="Proteomes" id="UP000306740">
    <property type="component" value="Unassembled WGS sequence"/>
</dbReference>
<feature type="domain" description="PucR-like N-terminal" evidence="3">
    <location>
        <begin position="38"/>
        <end position="199"/>
    </location>
</feature>
<organism evidence="4 5">
    <name type="scientific">Mumia zhuanghuii</name>
    <dbReference type="NCBI Taxonomy" id="2585211"/>
    <lineage>
        <taxon>Bacteria</taxon>
        <taxon>Bacillati</taxon>
        <taxon>Actinomycetota</taxon>
        <taxon>Actinomycetes</taxon>
        <taxon>Propionibacteriales</taxon>
        <taxon>Nocardioidaceae</taxon>
        <taxon>Mumia</taxon>
    </lineage>
</organism>
<proteinExistence type="predicted"/>
<dbReference type="InterPro" id="IPR051448">
    <property type="entry name" value="CdaR-like_regulators"/>
</dbReference>
<evidence type="ECO:0000259" key="3">
    <source>
        <dbReference type="Pfam" id="PF25906"/>
    </source>
</evidence>
<gene>
    <name evidence="4" type="ORF">FHE65_20960</name>
</gene>